<dbReference type="EMBL" id="PISE01000044">
    <property type="protein sequence ID" value="PKG22283.1"/>
    <property type="molecule type" value="Genomic_DNA"/>
</dbReference>
<keyword evidence="1 2" id="KW-0808">Transferase</keyword>
<evidence type="ECO:0000313" key="3">
    <source>
        <dbReference type="Proteomes" id="UP000233375"/>
    </source>
</evidence>
<gene>
    <name evidence="2" type="ORF">CWS01_17780</name>
</gene>
<proteinExistence type="predicted"/>
<reference evidence="2 3" key="1">
    <citation type="journal article" date="2003" name="Int. J. Syst. Evol. Microbiol.">
        <title>Bacillus nealsonii sp. nov., isolated from a spacecraft-assembly facility, whose spores are gamma-radiation resistant.</title>
        <authorList>
            <person name="Venkateswaran K."/>
            <person name="Kempf M."/>
            <person name="Chen F."/>
            <person name="Satomi M."/>
            <person name="Nicholson W."/>
            <person name="Kern R."/>
        </authorList>
    </citation>
    <scope>NUCLEOTIDE SEQUENCE [LARGE SCALE GENOMIC DNA]</scope>
    <source>
        <strain evidence="2 3">FO-92</strain>
    </source>
</reference>
<dbReference type="Pfam" id="PF13692">
    <property type="entry name" value="Glyco_trans_1_4"/>
    <property type="match status" value="1"/>
</dbReference>
<keyword evidence="3" id="KW-1185">Reference proteome</keyword>
<dbReference type="GO" id="GO:0009103">
    <property type="term" value="P:lipopolysaccharide biosynthetic process"/>
    <property type="evidence" value="ECO:0007669"/>
    <property type="project" value="TreeGrafter"/>
</dbReference>
<dbReference type="SUPFAM" id="SSF53756">
    <property type="entry name" value="UDP-Glycosyltransferase/glycogen phosphorylase"/>
    <property type="match status" value="1"/>
</dbReference>
<dbReference type="NCBIfam" id="NF047676">
    <property type="entry name" value="TeichurnBiosyTuaH"/>
    <property type="match status" value="1"/>
</dbReference>
<dbReference type="Proteomes" id="UP000233375">
    <property type="component" value="Unassembled WGS sequence"/>
</dbReference>
<name>A0A2N0YYF1_9BACI</name>
<dbReference type="Gene3D" id="3.40.50.2000">
    <property type="entry name" value="Glycogen Phosphorylase B"/>
    <property type="match status" value="2"/>
</dbReference>
<evidence type="ECO:0000313" key="2">
    <source>
        <dbReference type="EMBL" id="PKG22283.1"/>
    </source>
</evidence>
<protein>
    <submittedName>
        <fullName evidence="2">Teichuronic acid biosynthesis glycosyltransferase tuaH</fullName>
    </submittedName>
</protein>
<comment type="caution">
    <text evidence="2">The sequence shown here is derived from an EMBL/GenBank/DDBJ whole genome shotgun (WGS) entry which is preliminary data.</text>
</comment>
<dbReference type="RefSeq" id="WP_101178523.1">
    <property type="nucleotide sequence ID" value="NZ_PISE01000044.1"/>
</dbReference>
<sequence>MKSIYVIVATNEWGEDMLRYRRHRLAEFLQHQQNTEEVIWLCPTPSSETGEIEKLPNDILQWPIADAGENKIFRFSRFLSIFYKKKMKTLLTYLFNKKEKYQFHLWYTYPAYSDLAELFPWNKIIYDCSDLWSAPINGASSIISTARQKLIYSSEEKIIQKADYIVCSSLYLYEKIVERAPEKKKTIYTYENGVEFDLFQTQEKASGLLPVHVKGPVFGYIGGIKPKLDFALIHQVAKQKKEWFFLFIGPDSTNQCNDFQQLIKEKNVLWIGSVPPHLVPMYMNTIDIGIMPYKPSYYNKAIFPLKLFEFLAAGKGVIGVNLPSTIQYKEIGIYSYMDGKDSKTFIQECEKMVNQLNNPLLIKRRIELAQKQDWNSIFSVMVEKIAK</sequence>
<dbReference type="PANTHER" id="PTHR46401:SF2">
    <property type="entry name" value="GLYCOSYLTRANSFERASE WBBK-RELATED"/>
    <property type="match status" value="1"/>
</dbReference>
<accession>A0A2N0YYF1</accession>
<dbReference type="PANTHER" id="PTHR46401">
    <property type="entry name" value="GLYCOSYLTRANSFERASE WBBK-RELATED"/>
    <property type="match status" value="1"/>
</dbReference>
<dbReference type="OrthoDB" id="9816564at2"/>
<dbReference type="AlphaFoldDB" id="A0A2N0YYF1"/>
<dbReference type="GO" id="GO:0016757">
    <property type="term" value="F:glycosyltransferase activity"/>
    <property type="evidence" value="ECO:0007669"/>
    <property type="project" value="TreeGrafter"/>
</dbReference>
<evidence type="ECO:0000256" key="1">
    <source>
        <dbReference type="ARBA" id="ARBA00022679"/>
    </source>
</evidence>
<organism evidence="2 3">
    <name type="scientific">Niallia nealsonii</name>
    <dbReference type="NCBI Taxonomy" id="115979"/>
    <lineage>
        <taxon>Bacteria</taxon>
        <taxon>Bacillati</taxon>
        <taxon>Bacillota</taxon>
        <taxon>Bacilli</taxon>
        <taxon>Bacillales</taxon>
        <taxon>Bacillaceae</taxon>
        <taxon>Niallia</taxon>
    </lineage>
</organism>